<name>A0A7R9GD96_9CRUS</name>
<proteinExistence type="predicted"/>
<dbReference type="OrthoDB" id="8184957at2759"/>
<dbReference type="EMBL" id="OA882686">
    <property type="protein sequence ID" value="CAD7276547.1"/>
    <property type="molecule type" value="Genomic_DNA"/>
</dbReference>
<dbReference type="PANTHER" id="PTHR31193">
    <property type="entry name" value="TRANSMEMBRANE PROTEIN C9ORF91"/>
    <property type="match status" value="1"/>
</dbReference>
<dbReference type="AlphaFoldDB" id="A0A7R9GD96"/>
<dbReference type="InterPro" id="IPR028054">
    <property type="entry name" value="DUF4481"/>
</dbReference>
<gene>
    <name evidence="1" type="ORF">NMOB1V02_LOCUS4305</name>
</gene>
<dbReference type="Proteomes" id="UP000678499">
    <property type="component" value="Unassembled WGS sequence"/>
</dbReference>
<dbReference type="PANTHER" id="PTHR31193:SF1">
    <property type="entry name" value="TRANSMEMBRANE PROTEIN 268"/>
    <property type="match status" value="1"/>
</dbReference>
<accession>A0A7R9GD96</accession>
<organism evidence="1">
    <name type="scientific">Notodromas monacha</name>
    <dbReference type="NCBI Taxonomy" id="399045"/>
    <lineage>
        <taxon>Eukaryota</taxon>
        <taxon>Metazoa</taxon>
        <taxon>Ecdysozoa</taxon>
        <taxon>Arthropoda</taxon>
        <taxon>Crustacea</taxon>
        <taxon>Oligostraca</taxon>
        <taxon>Ostracoda</taxon>
        <taxon>Podocopa</taxon>
        <taxon>Podocopida</taxon>
        <taxon>Cypridocopina</taxon>
        <taxon>Cypridoidea</taxon>
        <taxon>Cyprididae</taxon>
        <taxon>Notodromas</taxon>
    </lineage>
</organism>
<keyword evidence="2" id="KW-1185">Reference proteome</keyword>
<evidence type="ECO:0000313" key="2">
    <source>
        <dbReference type="Proteomes" id="UP000678499"/>
    </source>
</evidence>
<reference evidence="1" key="1">
    <citation type="submission" date="2020-11" db="EMBL/GenBank/DDBJ databases">
        <authorList>
            <person name="Tran Van P."/>
        </authorList>
    </citation>
    <scope>NUCLEOTIDE SEQUENCE</scope>
</reference>
<protein>
    <submittedName>
        <fullName evidence="1">Uncharacterized protein</fullName>
    </submittedName>
</protein>
<evidence type="ECO:0000313" key="1">
    <source>
        <dbReference type="EMBL" id="CAD7276547.1"/>
    </source>
</evidence>
<dbReference type="EMBL" id="CAJPEX010000649">
    <property type="protein sequence ID" value="CAG0916699.1"/>
    <property type="molecule type" value="Genomic_DNA"/>
</dbReference>
<sequence>MLRYCKPAFLYLDLWNSVNAHLRERAELLLVRYSQRWVKHFVRKYLQLSPDHGDRARDVMAIPPRHLVSAMCPCQFIEDHLHYKPTGKWYSCTGDNSCWKRTFLDMPSFGFD</sequence>